<keyword evidence="9" id="KW-1185">Reference proteome</keyword>
<dbReference type="InterPro" id="IPR021062">
    <property type="entry name" value="ArAE_1_C"/>
</dbReference>
<dbReference type="SUPFAM" id="SSF103473">
    <property type="entry name" value="MFS general substrate transporter"/>
    <property type="match status" value="1"/>
</dbReference>
<dbReference type="Proteomes" id="UP000199433">
    <property type="component" value="Unassembled WGS sequence"/>
</dbReference>
<dbReference type="Pfam" id="PF06081">
    <property type="entry name" value="ArAE_1"/>
    <property type="match status" value="1"/>
</dbReference>
<dbReference type="AlphaFoldDB" id="A0A1G9DTM2"/>
<keyword evidence="3 6" id="KW-0812">Transmembrane</keyword>
<dbReference type="InterPro" id="IPR052984">
    <property type="entry name" value="UPF0421"/>
</dbReference>
<proteinExistence type="predicted"/>
<dbReference type="PANTHER" id="PTHR40064:SF1">
    <property type="entry name" value="MEMBRANE PROTEIN"/>
    <property type="match status" value="1"/>
</dbReference>
<dbReference type="OrthoDB" id="357521at2"/>
<evidence type="ECO:0000259" key="7">
    <source>
        <dbReference type="Pfam" id="PF11728"/>
    </source>
</evidence>
<dbReference type="PANTHER" id="PTHR40064">
    <property type="entry name" value="MEMBRANE PROTEIN-RELATED"/>
    <property type="match status" value="1"/>
</dbReference>
<gene>
    <name evidence="8" type="ORF">SAMN04488098_104913</name>
</gene>
<sequence length="325" mass="36537">MSITHRTVKMVLATLLAIYTADFLQLDHTLAAGIIAILSLLDTKRASFITAFKRVASTVTAFLIASVVFYLAGFSVTAFGLYLIIYIPLAYRFDLQSGIAPCSVLVTHFIGAGSISWSWQLNGFLLMTIGATSALLLNLWMPSHKSELAESKRQVDEGIRLILKGISDRLSGKDLTVKLTDQVREAEDLISEAKAQALKDYDNQLFHKNDYSLKYVQMRGQQLASIRKMLHSLQNSGLGSEEARILAELFNSTSEQLNEKNTGQSLLENIAELYRTFRQSGLPKSRAEFENRAYLFMLLNNIEEFIEIKRSFFVREGSVEEENEK</sequence>
<accession>A0A1G9DTM2</accession>
<dbReference type="Pfam" id="PF11728">
    <property type="entry name" value="ArAE_1_C"/>
    <property type="match status" value="1"/>
</dbReference>
<comment type="subcellular location">
    <subcellularLocation>
        <location evidence="1">Cell membrane</location>
        <topology evidence="1">Multi-pass membrane protein</topology>
    </subcellularLocation>
</comment>
<evidence type="ECO:0000256" key="1">
    <source>
        <dbReference type="ARBA" id="ARBA00004651"/>
    </source>
</evidence>
<feature type="transmembrane region" description="Helical" evidence="6">
    <location>
        <begin position="123"/>
        <end position="141"/>
    </location>
</feature>
<dbReference type="InterPro" id="IPR036259">
    <property type="entry name" value="MFS_trans_sf"/>
</dbReference>
<dbReference type="RefSeq" id="WP_091268334.1">
    <property type="nucleotide sequence ID" value="NZ_FNFK01000049.1"/>
</dbReference>
<keyword evidence="4 6" id="KW-1133">Transmembrane helix</keyword>
<evidence type="ECO:0000256" key="4">
    <source>
        <dbReference type="ARBA" id="ARBA00022989"/>
    </source>
</evidence>
<dbReference type="InterPro" id="IPR038323">
    <property type="entry name" value="ArAE_1_C_sf"/>
</dbReference>
<organism evidence="8 9">
    <name type="scientific">Alkalibacterium thalassium</name>
    <dbReference type="NCBI Taxonomy" id="426701"/>
    <lineage>
        <taxon>Bacteria</taxon>
        <taxon>Bacillati</taxon>
        <taxon>Bacillota</taxon>
        <taxon>Bacilli</taxon>
        <taxon>Lactobacillales</taxon>
        <taxon>Carnobacteriaceae</taxon>
        <taxon>Alkalibacterium</taxon>
    </lineage>
</organism>
<evidence type="ECO:0000256" key="2">
    <source>
        <dbReference type="ARBA" id="ARBA00022475"/>
    </source>
</evidence>
<dbReference type="EMBL" id="FNFK01000049">
    <property type="protein sequence ID" value="SDK67194.1"/>
    <property type="molecule type" value="Genomic_DNA"/>
</dbReference>
<feature type="domain" description="Putative aromatic acid exporter C-terminal" evidence="7">
    <location>
        <begin position="147"/>
        <end position="310"/>
    </location>
</feature>
<keyword evidence="2" id="KW-1003">Cell membrane</keyword>
<evidence type="ECO:0000313" key="8">
    <source>
        <dbReference type="EMBL" id="SDK67194.1"/>
    </source>
</evidence>
<evidence type="ECO:0000256" key="5">
    <source>
        <dbReference type="ARBA" id="ARBA00023136"/>
    </source>
</evidence>
<dbReference type="InterPro" id="IPR010343">
    <property type="entry name" value="ArAE_1"/>
</dbReference>
<evidence type="ECO:0000313" key="9">
    <source>
        <dbReference type="Proteomes" id="UP000199433"/>
    </source>
</evidence>
<evidence type="ECO:0000256" key="3">
    <source>
        <dbReference type="ARBA" id="ARBA00022692"/>
    </source>
</evidence>
<evidence type="ECO:0000256" key="6">
    <source>
        <dbReference type="SAM" id="Phobius"/>
    </source>
</evidence>
<reference evidence="9" key="1">
    <citation type="submission" date="2016-10" db="EMBL/GenBank/DDBJ databases">
        <authorList>
            <person name="Varghese N."/>
            <person name="Submissions S."/>
        </authorList>
    </citation>
    <scope>NUCLEOTIDE SEQUENCE [LARGE SCALE GENOMIC DNA]</scope>
    <source>
        <strain evidence="9">DSM 19181</strain>
    </source>
</reference>
<protein>
    <submittedName>
        <fullName evidence="8">Uncharacterized membrane protein YgaE, UPF0421/DUF939 family</fullName>
    </submittedName>
</protein>
<feature type="transmembrane region" description="Helical" evidence="6">
    <location>
        <begin position="61"/>
        <end position="87"/>
    </location>
</feature>
<dbReference type="Gene3D" id="1.20.120.940">
    <property type="entry name" value="Putative aromatic acid exporter, C-terminal domain"/>
    <property type="match status" value="1"/>
</dbReference>
<feature type="transmembrane region" description="Helical" evidence="6">
    <location>
        <begin position="99"/>
        <end position="117"/>
    </location>
</feature>
<keyword evidence="5 6" id="KW-0472">Membrane</keyword>
<dbReference type="GO" id="GO:0005886">
    <property type="term" value="C:plasma membrane"/>
    <property type="evidence" value="ECO:0007669"/>
    <property type="project" value="UniProtKB-SubCell"/>
</dbReference>
<dbReference type="STRING" id="426701.SAMN04488098_104913"/>
<name>A0A1G9DTM2_9LACT</name>